<dbReference type="STRING" id="1358809.S7XS71"/>
<dbReference type="GO" id="GO:0005634">
    <property type="term" value="C:nucleus"/>
    <property type="evidence" value="ECO:0007669"/>
    <property type="project" value="TreeGrafter"/>
</dbReference>
<keyword evidence="3" id="KW-1185">Reference proteome</keyword>
<reference evidence="3" key="1">
    <citation type="journal article" date="2013" name="PLoS Genet.">
        <title>The genome of Spraguea lophii and the basis of host-microsporidian interactions.</title>
        <authorList>
            <person name="Campbell S.E."/>
            <person name="Williams T.A."/>
            <person name="Yousuf A."/>
            <person name="Soanes D.M."/>
            <person name="Paszkiewicz K.H."/>
            <person name="Williams B.A.P."/>
        </authorList>
    </citation>
    <scope>NUCLEOTIDE SEQUENCE [LARGE SCALE GENOMIC DNA]</scope>
    <source>
        <strain evidence="3">42_110</strain>
    </source>
</reference>
<dbReference type="GO" id="GO:0072354">
    <property type="term" value="F:histone H3T3 kinase activity"/>
    <property type="evidence" value="ECO:0007669"/>
    <property type="project" value="TreeGrafter"/>
</dbReference>
<dbReference type="PANTHER" id="PTHR24419">
    <property type="entry name" value="INTERLEUKIN-1 RECEPTOR-ASSOCIATED KINASE"/>
    <property type="match status" value="1"/>
</dbReference>
<dbReference type="PANTHER" id="PTHR24419:SF18">
    <property type="entry name" value="SERINE_THREONINE-PROTEIN KINASE HASPIN"/>
    <property type="match status" value="1"/>
</dbReference>
<protein>
    <submittedName>
        <fullName evidence="2">Uncharacterized protein</fullName>
    </submittedName>
</protein>
<organism evidence="2 3">
    <name type="scientific">Spraguea lophii (strain 42_110)</name>
    <name type="common">Microsporidian parasite</name>
    <dbReference type="NCBI Taxonomy" id="1358809"/>
    <lineage>
        <taxon>Eukaryota</taxon>
        <taxon>Fungi</taxon>
        <taxon>Fungi incertae sedis</taxon>
        <taxon>Microsporidia</taxon>
        <taxon>Spragueidae</taxon>
        <taxon>Spraguea</taxon>
    </lineage>
</organism>
<dbReference type="OrthoDB" id="5327538at2759"/>
<feature type="compositionally biased region" description="Low complexity" evidence="1">
    <location>
        <begin position="253"/>
        <end position="262"/>
    </location>
</feature>
<dbReference type="GO" id="GO:0005737">
    <property type="term" value="C:cytoplasm"/>
    <property type="evidence" value="ECO:0007669"/>
    <property type="project" value="TreeGrafter"/>
</dbReference>
<feature type="non-terminal residue" evidence="2">
    <location>
        <position position="533"/>
    </location>
</feature>
<dbReference type="GO" id="GO:0000278">
    <property type="term" value="P:mitotic cell cycle"/>
    <property type="evidence" value="ECO:0007669"/>
    <property type="project" value="TreeGrafter"/>
</dbReference>
<comment type="caution">
    <text evidence="2">The sequence shown here is derived from an EMBL/GenBank/DDBJ whole genome shotgun (WGS) entry which is preliminary data.</text>
</comment>
<proteinExistence type="predicted"/>
<dbReference type="VEuPathDB" id="MicrosporidiaDB:SLOPH_1020"/>
<dbReference type="Proteomes" id="UP000014978">
    <property type="component" value="Unassembled WGS sequence"/>
</dbReference>
<gene>
    <name evidence="2" type="ORF">SLOPH_1020</name>
</gene>
<accession>S7XS71</accession>
<dbReference type="EMBL" id="ATCN01000578">
    <property type="protein sequence ID" value="EPR78743.1"/>
    <property type="molecule type" value="Genomic_DNA"/>
</dbReference>
<dbReference type="HOGENOM" id="CLU_511507_0_0_1"/>
<evidence type="ECO:0000256" key="1">
    <source>
        <dbReference type="SAM" id="MobiDB-lite"/>
    </source>
</evidence>
<feature type="compositionally biased region" description="Basic and acidic residues" evidence="1">
    <location>
        <begin position="266"/>
        <end position="278"/>
    </location>
</feature>
<evidence type="ECO:0000313" key="3">
    <source>
        <dbReference type="Proteomes" id="UP000014978"/>
    </source>
</evidence>
<feature type="non-terminal residue" evidence="2">
    <location>
        <position position="1"/>
    </location>
</feature>
<feature type="compositionally biased region" description="Low complexity" evidence="1">
    <location>
        <begin position="279"/>
        <end position="315"/>
    </location>
</feature>
<sequence>TGRKIINKIKNKYKDLINAYKDDDNGNGDMKLDSELGDNKNTTNINSNNINITTNTTNINTITNITTTNITKNIKNKINSLENNINTSIMDNSSIDLLIENKFNNNKVIKNSNTKAVKNNKDNHINNNIITNTNTNTNINNTTTYPNPSNNTNSNTQIHTTNNHTSNITTNNSIKININKSMKIEDIKNILNIRNKELFGIKKINEASYSDIYSKDKYIYKVMEINDIFYKELYIHKIIDNTKCDNIMSSMSGVSSNKSSIGDMGDDNKSNKRYKSNDNNKSNNNTTYPNPNTNNTNNSNTNNHTNTTNNNRNNSINNNITVRLYDYFYCKGKYLIDAFMLYKDNNISYNAIPIENKYYGVIKMEDGGIAVENYKFKNKKEVLVFLKILINKITILEKEYQMEHRDLHLGNILIKRYNNDVCDDMDDEDGGSRSGGDDKDDGGNKSGNGNKEIGYKNNNKNNKNTTYPNPNTRTIINHTITNNPNTTTNTNPITNTITNNIINYKISIIDFSLTRIKINNNIIYNNLCNDINI</sequence>
<dbReference type="GO" id="GO:0035556">
    <property type="term" value="P:intracellular signal transduction"/>
    <property type="evidence" value="ECO:0007669"/>
    <property type="project" value="TreeGrafter"/>
</dbReference>
<feature type="region of interest" description="Disordered" evidence="1">
    <location>
        <begin position="425"/>
        <end position="471"/>
    </location>
</feature>
<feature type="region of interest" description="Disordered" evidence="1">
    <location>
        <begin position="253"/>
        <end position="315"/>
    </location>
</feature>
<evidence type="ECO:0000313" key="2">
    <source>
        <dbReference type="EMBL" id="EPR78743.1"/>
    </source>
</evidence>
<dbReference type="Gene3D" id="1.10.510.10">
    <property type="entry name" value="Transferase(Phosphotransferase) domain 1"/>
    <property type="match status" value="1"/>
</dbReference>
<feature type="compositionally biased region" description="Low complexity" evidence="1">
    <location>
        <begin position="447"/>
        <end position="471"/>
    </location>
</feature>
<dbReference type="InParanoid" id="S7XS71"/>
<dbReference type="AlphaFoldDB" id="S7XS71"/>
<name>S7XS71_SPRLO</name>